<comment type="caution">
    <text evidence="2">The sequence shown here is derived from an EMBL/GenBank/DDBJ whole genome shotgun (WGS) entry which is preliminary data.</text>
</comment>
<proteinExistence type="predicted"/>
<feature type="signal peptide" evidence="1">
    <location>
        <begin position="1"/>
        <end position="22"/>
    </location>
</feature>
<dbReference type="RefSeq" id="WP_343762449.1">
    <property type="nucleotide sequence ID" value="NZ_BAAAFG010000001.1"/>
</dbReference>
<evidence type="ECO:0000313" key="2">
    <source>
        <dbReference type="EMBL" id="GAA0870970.1"/>
    </source>
</evidence>
<keyword evidence="1" id="KW-0732">Signal</keyword>
<protein>
    <submittedName>
        <fullName evidence="2">Uncharacterized protein</fullName>
    </submittedName>
</protein>
<name>A0ABP3XNV2_9FLAO</name>
<organism evidence="2 3">
    <name type="scientific">Gangjinia marincola</name>
    <dbReference type="NCBI Taxonomy" id="578463"/>
    <lineage>
        <taxon>Bacteria</taxon>
        <taxon>Pseudomonadati</taxon>
        <taxon>Bacteroidota</taxon>
        <taxon>Flavobacteriia</taxon>
        <taxon>Flavobacteriales</taxon>
        <taxon>Flavobacteriaceae</taxon>
        <taxon>Gangjinia</taxon>
    </lineage>
</organism>
<reference evidence="3" key="1">
    <citation type="journal article" date="2019" name="Int. J. Syst. Evol. Microbiol.">
        <title>The Global Catalogue of Microorganisms (GCM) 10K type strain sequencing project: providing services to taxonomists for standard genome sequencing and annotation.</title>
        <authorList>
            <consortium name="The Broad Institute Genomics Platform"/>
            <consortium name="The Broad Institute Genome Sequencing Center for Infectious Disease"/>
            <person name="Wu L."/>
            <person name="Ma J."/>
        </authorList>
    </citation>
    <scope>NUCLEOTIDE SEQUENCE [LARGE SCALE GENOMIC DNA]</scope>
    <source>
        <strain evidence="3">JCM 16082</strain>
    </source>
</reference>
<sequence length="155" mass="17351">MKKFVYTSALVFAFALALVAFKGNSNSEATTANAMHMTNINNMALYMTIETNFSPIITEVASVSAYKDYDDNSFFYLVEGFKNDTPTTFMLKIDEQDYVNQTYTYIDFSNITINDNTQFCTTRGASSKFLPAKECSPQDNTLAKICAVFQDGNCL</sequence>
<accession>A0ABP3XNV2</accession>
<evidence type="ECO:0000313" key="3">
    <source>
        <dbReference type="Proteomes" id="UP001500507"/>
    </source>
</evidence>
<keyword evidence="3" id="KW-1185">Reference proteome</keyword>
<dbReference type="Proteomes" id="UP001500507">
    <property type="component" value="Unassembled WGS sequence"/>
</dbReference>
<gene>
    <name evidence="2" type="ORF">GCM10009117_01150</name>
</gene>
<dbReference type="EMBL" id="BAAAFG010000001">
    <property type="protein sequence ID" value="GAA0870970.1"/>
    <property type="molecule type" value="Genomic_DNA"/>
</dbReference>
<feature type="chain" id="PRO_5045863782" evidence="1">
    <location>
        <begin position="23"/>
        <end position="155"/>
    </location>
</feature>
<evidence type="ECO:0000256" key="1">
    <source>
        <dbReference type="SAM" id="SignalP"/>
    </source>
</evidence>